<dbReference type="Gene3D" id="3.40.50.720">
    <property type="entry name" value="NAD(P)-binding Rossmann-like Domain"/>
    <property type="match status" value="2"/>
</dbReference>
<dbReference type="SUPFAM" id="SSF47336">
    <property type="entry name" value="ACP-like"/>
    <property type="match status" value="1"/>
</dbReference>
<dbReference type="SUPFAM" id="SSF53901">
    <property type="entry name" value="Thiolase-like"/>
    <property type="match status" value="1"/>
</dbReference>
<dbReference type="SUPFAM" id="SSF50129">
    <property type="entry name" value="GroES-like"/>
    <property type="match status" value="1"/>
</dbReference>
<dbReference type="SUPFAM" id="SSF55048">
    <property type="entry name" value="Probable ACP-binding domain of malonyl-CoA ACP transacylase"/>
    <property type="match status" value="1"/>
</dbReference>
<dbReference type="InterPro" id="IPR050091">
    <property type="entry name" value="PKS_NRPS_Biosynth_Enz"/>
</dbReference>
<evidence type="ECO:0000256" key="3">
    <source>
        <dbReference type="ARBA" id="ARBA00022679"/>
    </source>
</evidence>
<dbReference type="InterPro" id="IPR013968">
    <property type="entry name" value="PKS_KR"/>
</dbReference>
<keyword evidence="4" id="KW-0560">Oxidoreductase</keyword>
<dbReference type="InterPro" id="IPR018201">
    <property type="entry name" value="Ketoacyl_synth_AS"/>
</dbReference>
<evidence type="ECO:0000256" key="6">
    <source>
        <dbReference type="PROSITE-ProRule" id="PRU01363"/>
    </source>
</evidence>
<evidence type="ECO:0000256" key="4">
    <source>
        <dbReference type="ARBA" id="ARBA00023002"/>
    </source>
</evidence>
<dbReference type="PROSITE" id="PS00606">
    <property type="entry name" value="KS3_1"/>
    <property type="match status" value="1"/>
</dbReference>
<dbReference type="RefSeq" id="XP_058308023.1">
    <property type="nucleotide sequence ID" value="XM_058453832.1"/>
</dbReference>
<dbReference type="PROSITE" id="PS52019">
    <property type="entry name" value="PKS_MFAS_DH"/>
    <property type="match status" value="1"/>
</dbReference>
<dbReference type="PANTHER" id="PTHR43775">
    <property type="entry name" value="FATTY ACID SYNTHASE"/>
    <property type="match status" value="1"/>
</dbReference>
<feature type="active site" description="Proton acceptor; for dehydratase activity" evidence="6">
    <location>
        <position position="968"/>
    </location>
</feature>
<dbReference type="Gene3D" id="3.40.47.10">
    <property type="match status" value="1"/>
</dbReference>
<accession>A0A9W9MIV7</accession>
<dbReference type="InterPro" id="IPR020841">
    <property type="entry name" value="PKS_Beta-ketoAc_synthase_dom"/>
</dbReference>
<evidence type="ECO:0000259" key="7">
    <source>
        <dbReference type="PROSITE" id="PS50075"/>
    </source>
</evidence>
<keyword evidence="5" id="KW-0511">Multifunctional enzyme</keyword>
<evidence type="ECO:0000313" key="10">
    <source>
        <dbReference type="EMBL" id="KAJ5202107.1"/>
    </source>
</evidence>
<reference evidence="10" key="2">
    <citation type="journal article" date="2023" name="IMA Fungus">
        <title>Comparative genomic study of the Penicillium genus elucidates a diverse pangenome and 15 lateral gene transfer events.</title>
        <authorList>
            <person name="Petersen C."/>
            <person name="Sorensen T."/>
            <person name="Nielsen M.R."/>
            <person name="Sondergaard T.E."/>
            <person name="Sorensen J.L."/>
            <person name="Fitzpatrick D.A."/>
            <person name="Frisvad J.C."/>
            <person name="Nielsen K.L."/>
        </authorList>
    </citation>
    <scope>NUCLEOTIDE SEQUENCE</scope>
    <source>
        <strain evidence="10">IBT 15544</strain>
    </source>
</reference>
<dbReference type="Pfam" id="PF00550">
    <property type="entry name" value="PP-binding"/>
    <property type="match status" value="1"/>
</dbReference>
<evidence type="ECO:0000259" key="8">
    <source>
        <dbReference type="PROSITE" id="PS52004"/>
    </source>
</evidence>
<keyword evidence="11" id="KW-1185">Reference proteome</keyword>
<dbReference type="InterPro" id="IPR016035">
    <property type="entry name" value="Acyl_Trfase/lysoPLipase"/>
</dbReference>
<dbReference type="InterPro" id="IPR042104">
    <property type="entry name" value="PKS_dehydratase_sf"/>
</dbReference>
<keyword evidence="3" id="KW-0808">Transferase</keyword>
<dbReference type="OrthoDB" id="329835at2759"/>
<dbReference type="InterPro" id="IPR009081">
    <property type="entry name" value="PP-bd_ACP"/>
</dbReference>
<dbReference type="InterPro" id="IPR020806">
    <property type="entry name" value="PKS_PP-bd"/>
</dbReference>
<dbReference type="CDD" id="cd00833">
    <property type="entry name" value="PKS"/>
    <property type="match status" value="1"/>
</dbReference>
<evidence type="ECO:0000256" key="1">
    <source>
        <dbReference type="ARBA" id="ARBA00022450"/>
    </source>
</evidence>
<dbReference type="Gene3D" id="3.90.180.10">
    <property type="entry name" value="Medium-chain alcohol dehydrogenases, catalytic domain"/>
    <property type="match status" value="1"/>
</dbReference>
<dbReference type="InterPro" id="IPR036736">
    <property type="entry name" value="ACP-like_sf"/>
</dbReference>
<dbReference type="InterPro" id="IPR016036">
    <property type="entry name" value="Malonyl_transacylase_ACP-bd"/>
</dbReference>
<dbReference type="GO" id="GO:0006633">
    <property type="term" value="P:fatty acid biosynthetic process"/>
    <property type="evidence" value="ECO:0007669"/>
    <property type="project" value="InterPro"/>
</dbReference>
<dbReference type="PANTHER" id="PTHR43775:SF29">
    <property type="entry name" value="ASPERFURANONE POLYKETIDE SYNTHASE AFOG-RELATED"/>
    <property type="match status" value="1"/>
</dbReference>
<dbReference type="InterPro" id="IPR020807">
    <property type="entry name" value="PKS_DH"/>
</dbReference>
<name>A0A9W9MIV7_9EURO</name>
<dbReference type="Pfam" id="PF00698">
    <property type="entry name" value="Acyl_transf_1"/>
    <property type="match status" value="1"/>
</dbReference>
<dbReference type="GO" id="GO:0016491">
    <property type="term" value="F:oxidoreductase activity"/>
    <property type="evidence" value="ECO:0007669"/>
    <property type="project" value="UniProtKB-KW"/>
</dbReference>
<dbReference type="InterPro" id="IPR014043">
    <property type="entry name" value="Acyl_transferase_dom"/>
</dbReference>
<dbReference type="GO" id="GO:0030639">
    <property type="term" value="P:polyketide biosynthetic process"/>
    <property type="evidence" value="ECO:0007669"/>
    <property type="project" value="UniProtKB-ARBA"/>
</dbReference>
<feature type="domain" description="Carrier" evidence="7">
    <location>
        <begin position="2273"/>
        <end position="2354"/>
    </location>
</feature>
<dbReference type="InterPro" id="IPR036291">
    <property type="entry name" value="NAD(P)-bd_dom_sf"/>
</dbReference>
<evidence type="ECO:0000259" key="9">
    <source>
        <dbReference type="PROSITE" id="PS52019"/>
    </source>
</evidence>
<dbReference type="SMART" id="SM00826">
    <property type="entry name" value="PKS_DH"/>
    <property type="match status" value="1"/>
</dbReference>
<feature type="domain" description="PKS/mFAS DH" evidence="9">
    <location>
        <begin position="936"/>
        <end position="1246"/>
    </location>
</feature>
<dbReference type="InterPro" id="IPR014030">
    <property type="entry name" value="Ketoacyl_synth_N"/>
</dbReference>
<dbReference type="Gene3D" id="3.40.366.10">
    <property type="entry name" value="Malonyl-Coenzyme A Acyl Carrier Protein, domain 2"/>
    <property type="match status" value="1"/>
</dbReference>
<dbReference type="GO" id="GO:1901336">
    <property type="term" value="P:lactone biosynthetic process"/>
    <property type="evidence" value="ECO:0007669"/>
    <property type="project" value="UniProtKB-ARBA"/>
</dbReference>
<dbReference type="InterPro" id="IPR032821">
    <property type="entry name" value="PKS_assoc"/>
</dbReference>
<dbReference type="GO" id="GO:0031177">
    <property type="term" value="F:phosphopantetheine binding"/>
    <property type="evidence" value="ECO:0007669"/>
    <property type="project" value="InterPro"/>
</dbReference>
<keyword evidence="2" id="KW-0597">Phosphoprotein</keyword>
<proteinExistence type="predicted"/>
<reference evidence="10" key="1">
    <citation type="submission" date="2022-12" db="EMBL/GenBank/DDBJ databases">
        <authorList>
            <person name="Petersen C."/>
        </authorList>
    </citation>
    <scope>NUCLEOTIDE SEQUENCE</scope>
    <source>
        <strain evidence="10">IBT 15544</strain>
    </source>
</reference>
<dbReference type="GeneID" id="83181133"/>
<dbReference type="InterPro" id="IPR049552">
    <property type="entry name" value="PKS_DH_N"/>
</dbReference>
<dbReference type="Pfam" id="PF21089">
    <property type="entry name" value="PKS_DH_N"/>
    <property type="match status" value="1"/>
</dbReference>
<dbReference type="InterPro" id="IPR049551">
    <property type="entry name" value="PKS_DH_C"/>
</dbReference>
<dbReference type="Pfam" id="PF14765">
    <property type="entry name" value="PS-DH"/>
    <property type="match status" value="1"/>
</dbReference>
<dbReference type="SMART" id="SM00827">
    <property type="entry name" value="PKS_AT"/>
    <property type="match status" value="1"/>
</dbReference>
<dbReference type="InterPro" id="IPR016039">
    <property type="entry name" value="Thiolase-like"/>
</dbReference>
<dbReference type="Gene3D" id="3.10.129.110">
    <property type="entry name" value="Polyketide synthase dehydratase"/>
    <property type="match status" value="1"/>
</dbReference>
<evidence type="ECO:0008006" key="12">
    <source>
        <dbReference type="Google" id="ProtNLM"/>
    </source>
</evidence>
<evidence type="ECO:0000313" key="11">
    <source>
        <dbReference type="Proteomes" id="UP001150904"/>
    </source>
</evidence>
<dbReference type="GO" id="GO:0004315">
    <property type="term" value="F:3-oxoacyl-[acyl-carrier-protein] synthase activity"/>
    <property type="evidence" value="ECO:0007669"/>
    <property type="project" value="InterPro"/>
</dbReference>
<dbReference type="GO" id="GO:0004312">
    <property type="term" value="F:fatty acid synthase activity"/>
    <property type="evidence" value="ECO:0007669"/>
    <property type="project" value="TreeGrafter"/>
</dbReference>
<dbReference type="InterPro" id="IPR011032">
    <property type="entry name" value="GroES-like_sf"/>
</dbReference>
<dbReference type="SUPFAM" id="SSF52151">
    <property type="entry name" value="FabD/lysophospholipase-like"/>
    <property type="match status" value="1"/>
</dbReference>
<feature type="region of interest" description="N-terminal hotdog fold" evidence="6">
    <location>
        <begin position="936"/>
        <end position="1066"/>
    </location>
</feature>
<dbReference type="SMART" id="SM00825">
    <property type="entry name" value="PKS_KS"/>
    <property type="match status" value="1"/>
</dbReference>
<dbReference type="Pfam" id="PF00109">
    <property type="entry name" value="ketoacyl-synt"/>
    <property type="match status" value="1"/>
</dbReference>
<dbReference type="InterPro" id="IPR057326">
    <property type="entry name" value="KR_dom"/>
</dbReference>
<comment type="caution">
    <text evidence="10">The sequence shown here is derived from an EMBL/GenBank/DDBJ whole genome shotgun (WGS) entry which is preliminary data.</text>
</comment>
<dbReference type="InterPro" id="IPR014031">
    <property type="entry name" value="Ketoacyl_synth_C"/>
</dbReference>
<dbReference type="SMART" id="SM00822">
    <property type="entry name" value="PKS_KR"/>
    <property type="match status" value="1"/>
</dbReference>
<feature type="domain" description="Ketosynthase family 3 (KS3)" evidence="8">
    <location>
        <begin position="14"/>
        <end position="444"/>
    </location>
</feature>
<dbReference type="PROSITE" id="PS52004">
    <property type="entry name" value="KS3_2"/>
    <property type="match status" value="1"/>
</dbReference>
<protein>
    <recommendedName>
        <fullName evidence="12">Carrier domain-containing protein</fullName>
    </recommendedName>
</protein>
<gene>
    <name evidence="10" type="ORF">N7498_006770</name>
</gene>
<evidence type="ECO:0000256" key="2">
    <source>
        <dbReference type="ARBA" id="ARBA00022553"/>
    </source>
</evidence>
<dbReference type="Proteomes" id="UP001150904">
    <property type="component" value="Unassembled WGS sequence"/>
</dbReference>
<dbReference type="Pfam" id="PF02801">
    <property type="entry name" value="Ketoacyl-synt_C"/>
    <property type="match status" value="1"/>
</dbReference>
<organism evidence="10 11">
    <name type="scientific">Penicillium cinerascens</name>
    <dbReference type="NCBI Taxonomy" id="70096"/>
    <lineage>
        <taxon>Eukaryota</taxon>
        <taxon>Fungi</taxon>
        <taxon>Dikarya</taxon>
        <taxon>Ascomycota</taxon>
        <taxon>Pezizomycotina</taxon>
        <taxon>Eurotiomycetes</taxon>
        <taxon>Eurotiomycetidae</taxon>
        <taxon>Eurotiales</taxon>
        <taxon>Aspergillaceae</taxon>
        <taxon>Penicillium</taxon>
    </lineage>
</organism>
<dbReference type="SMART" id="SM00823">
    <property type="entry name" value="PKS_PP"/>
    <property type="match status" value="1"/>
</dbReference>
<dbReference type="EMBL" id="JAPQKR010000013">
    <property type="protein sequence ID" value="KAJ5202107.1"/>
    <property type="molecule type" value="Genomic_DNA"/>
</dbReference>
<dbReference type="PROSITE" id="PS50075">
    <property type="entry name" value="CARRIER"/>
    <property type="match status" value="1"/>
</dbReference>
<dbReference type="Gene3D" id="1.10.1200.10">
    <property type="entry name" value="ACP-like"/>
    <property type="match status" value="1"/>
</dbReference>
<dbReference type="SMART" id="SM00829">
    <property type="entry name" value="PKS_ER"/>
    <property type="match status" value="1"/>
</dbReference>
<dbReference type="Pfam" id="PF16197">
    <property type="entry name" value="KAsynt_C_assoc"/>
    <property type="match status" value="1"/>
</dbReference>
<dbReference type="InterPro" id="IPR020843">
    <property type="entry name" value="ER"/>
</dbReference>
<feature type="region of interest" description="C-terminal hotdog fold" evidence="6">
    <location>
        <begin position="1089"/>
        <end position="1246"/>
    </location>
</feature>
<dbReference type="SUPFAM" id="SSF51735">
    <property type="entry name" value="NAD(P)-binding Rossmann-fold domains"/>
    <property type="match status" value="2"/>
</dbReference>
<evidence type="ECO:0000256" key="5">
    <source>
        <dbReference type="ARBA" id="ARBA00023268"/>
    </source>
</evidence>
<sequence length="2361" mass="258539">MPDLPTPGVANPEMEAIAVIGIGCRFSGGATSVEDFWKMLCEGRTGHGTVPSSRYEASAWHHPTHERNGAINHDSGFFLKEDPSRFDAPFFSITAKEAAGMDPAQRLLLEVAYETFENGEAIGGIPIDTLPGSNTAVYSGSMTNDYELLSTRDIYDMPHNSATGNGRTMLANRLSWFFDLQGPSIMMDTACSSSLTAVHLAAQALRSGECGMALVTGASLILHPNFTQRLSYMHMMSADGISHSFDEAANGYGRGEGIGAVLLKPVSQALADGDNIRAIIRGTGINQDGRTPGITLPSPTSQANLIRSTYKRHGLSMRDTAYFEAHGTGTPVGDPTELSAVGMTLGQARTPTDESIYVGSVKTNFGHTEGAAGVASLIKVVLCLEKGTLVPNAGFKNLNPKIRLDDWRLRLSDKTMPWPEHLPQRASINSFGFGGSNAHIILESVKEAFGEEDRSPPPRVVVFSTFDQAGIDRLGQGWSTFLQRQQEASCETSLKDLAHTMLTRRSQLGFRSFAVANSLDQLQNTLQKGLFKFSRASRKAQTRIAFIFTGQGGQWAGMGKELLRIPTFRESMARSQQILTSMGCPFDIVREIQAKTNNSRINRPDRSQPITCALQIALVDLLASWSVYPNAVVGHSSGEIAAAYAAGYLTQQDAIRVAWFRGYFSQQISESDKRGGMLATGISPESAQKYLEDLPPRSVVVACVNSPSSTTLSGDVDRIDQLEERLQKDGVFARKLRVDTAYHSPHMEELVEVVGNAINCIKPEDRHGGSIPMLSSVTKQRVYPGDLSGSYWVQNMISSVEFTAAVSQLASLSETSKARRRPVPIKWTILLEIGPHAVLKGPVNQILRTVNTNMASLPYYSLVMRNQSALRTSVEVAGSLWSTGHTVDLPAVNSSVDCTPPAMVSDLPSYPWNHQTSFWHEPLETAQLRQRKYPRHDILGAPLDYQNALEPRWRNFLRLSENPWMADHVVAGSIVFPAAGMLVMVTEAARQLAGGQTKVKGIEFQDLQFVRGIVIPEDERGLETVLQVSPHPGMPGWYQFGIFSLPSGGSWIQHAKGSFTTRHEARDDDDDEQIANWEANLTRIKDTKAVAQPADIGQAYQWLSHTGGLTVGPCFKTITDVSFCPSEPRLWLSGIVTDTRQGMPNEKETPSFIHPTTLDCLFQSALLSCSEALASQNANIPIGVDHVYISDNFQPKAGKQFAIHTETQLRDGKSRSHCIASDPSWSKPWITFEGVHLGRLPFNPKSKKVDDMVSQSRYSSVVWDEHLESPVVSRQIRNDGSKDPAVEASSLQLSDWIKRLCHTNGDAKSLITTSDVSSAWIRSVDEFKPRTRKRPYFANVTMALCGPDDQARANASDIGTHIIPITGLDDLLSSALPEELYDLVVIDELKIWSDKTSETILPFLRTILDRRGFTAIRVPDANLGFAVETLKGFDGLEIHSLTEDRKFIVARPTPVSWSTDSEIFILSGKSKPDSNPVFGHLEKIFAAHNVRMISLGLDEAVTLAGKTVISLLDLAGPLVSDCAADDLERLQHLMKSQYVLWVSPFWSQGAVENSGYGASSGILRTLRNENWNTVIPQLLVDREDLHDKFGLACGILQVMQLTMQENSRRPDMEYRLVNGRLLVPRILETPAVDEAMHTLSKGPRPVMADLTADPRTLELKFQDVHNAHWEEKCIPEGELPADHTELLVEMATVFDLGRDSGKTLETGLPMFEILGQVTRIGTSVRDLAVGDKVVTLVSEKSGLSTTLRVSESDTIKIPVTAHPAQAISTPLAYLTAHQILTEVSRLSSNSSLLLVGSISQNLRAMIDYAVSKSMQVIVATDSQETIEVLSYRYPALKDQILSTHGSLESRVSRLTNGCGVEASICFLGGYAGRVAARCLVQGGQFINLSSDMKLSALPESFIDSGCTFSSPRLQKTFSEKPGILHSSVRHVFDLMDQRQILERVEAYPQFPVSDLQGAVKHCKETNGRAIVDLQAPGQVPIVLPLPELTGLSAMNTYILAGGLGNLGLAFADTLVESGARHLVFLGRSGGTQHSQQLALDLLRGRGCHTDIVRCDISKKEDIDELSSEIQKQNWTVAGVIQCTTVLRDSMFEKMTYEDWTQSTDPKIRGTLNLHRLFSNEKSLDFFVALSSVASVIGNMGQANYSAGNGFIDALMEWRRNHGLPGHSINIGLVPDASGMSDIGEDQEQRRRRYKHLEGTEIMTSELQILLQVIINSKLSLPPQIIAGMTDSLSRKNASTAWNLDRKFDHRVSFVVENSDDSTVQTATLLKNSDSIDTAAQIVINALSEYLADAMATTADSIDHDLPLSALGVDSLKATSVQNWVSRELGAELSSFEFLGSQPTKALAKKIASASSFVSHSS</sequence>
<dbReference type="Pfam" id="PF08659">
    <property type="entry name" value="KR"/>
    <property type="match status" value="1"/>
</dbReference>
<feature type="active site" description="Proton donor; for dehydratase activity" evidence="6">
    <location>
        <position position="1159"/>
    </location>
</feature>
<keyword evidence="1" id="KW-0596">Phosphopantetheine</keyword>
<dbReference type="InterPro" id="IPR001227">
    <property type="entry name" value="Ac_transferase_dom_sf"/>
</dbReference>
<dbReference type="InterPro" id="IPR049900">
    <property type="entry name" value="PKS_mFAS_DH"/>
</dbReference>